<dbReference type="InterPro" id="IPR023614">
    <property type="entry name" value="Porin_dom_sf"/>
</dbReference>
<gene>
    <name evidence="1" type="ORF">HDF14_003415</name>
</gene>
<dbReference type="AlphaFoldDB" id="A0A9X0QG45"/>
<comment type="caution">
    <text evidence="1">The sequence shown here is derived from an EMBL/GenBank/DDBJ whole genome shotgun (WGS) entry which is preliminary data.</text>
</comment>
<reference evidence="1 2" key="1">
    <citation type="submission" date="2020-08" db="EMBL/GenBank/DDBJ databases">
        <title>Genomic Encyclopedia of Type Strains, Phase IV (KMG-V): Genome sequencing to study the core and pangenomes of soil and plant-associated prokaryotes.</title>
        <authorList>
            <person name="Whitman W."/>
        </authorList>
    </citation>
    <scope>NUCLEOTIDE SEQUENCE [LARGE SCALE GENOMIC DNA]</scope>
    <source>
        <strain evidence="1 2">X5P2</strain>
    </source>
</reference>
<proteinExistence type="predicted"/>
<organism evidence="1 2">
    <name type="scientific">Tunturiibacter gelidiferens</name>
    <dbReference type="NCBI Taxonomy" id="3069689"/>
    <lineage>
        <taxon>Bacteria</taxon>
        <taxon>Pseudomonadati</taxon>
        <taxon>Acidobacteriota</taxon>
        <taxon>Terriglobia</taxon>
        <taxon>Terriglobales</taxon>
        <taxon>Acidobacteriaceae</taxon>
        <taxon>Tunturiibacter</taxon>
    </lineage>
</organism>
<evidence type="ECO:0000313" key="2">
    <source>
        <dbReference type="Proteomes" id="UP000535182"/>
    </source>
</evidence>
<dbReference type="RefSeq" id="WP_183978576.1">
    <property type="nucleotide sequence ID" value="NZ_JACHEB010000007.1"/>
</dbReference>
<evidence type="ECO:0000313" key="1">
    <source>
        <dbReference type="EMBL" id="MBB5329793.1"/>
    </source>
</evidence>
<keyword evidence="2" id="KW-1185">Reference proteome</keyword>
<name>A0A9X0QG45_9BACT</name>
<sequence>MPALVAQDVPLLSGGVGFLTNTNAGNTSYQTIAVPVLEAPIGQHLLVESRANILETFSPQGNGQGYDHSTFLGLSYLQADYIATPHITVVGGYFLTPFGTYNERLSPIWISSLDAPLIFSIGTMGSGSGTGGMLRGNAYSTDKVSISYAAYFSAGSTNKEFQSSRSTGGQVYAYFPQARLEVGASYGRSLEGTQLSNAYGAHLWWEPAKIPLKLRSEYAHGAHSQGYWIETDYRLSQFSGADSLIGRLEPVFRLQQTFRNSPDPSDFLPAADTQRVDFGLNYHLPHEVRINAQYARQFSSTGNFNIWETGIVYRFLFPAWKGKSK</sequence>
<dbReference type="EMBL" id="JACHEB010000007">
    <property type="protein sequence ID" value="MBB5329793.1"/>
    <property type="molecule type" value="Genomic_DNA"/>
</dbReference>
<dbReference type="SUPFAM" id="SSF56935">
    <property type="entry name" value="Porins"/>
    <property type="match status" value="1"/>
</dbReference>
<dbReference type="Gene3D" id="2.40.160.10">
    <property type="entry name" value="Porin"/>
    <property type="match status" value="1"/>
</dbReference>
<protein>
    <submittedName>
        <fullName evidence="1">Uncharacterized protein</fullName>
    </submittedName>
</protein>
<accession>A0A9X0QG45</accession>
<dbReference type="Proteomes" id="UP000535182">
    <property type="component" value="Unassembled WGS sequence"/>
</dbReference>